<dbReference type="InterPro" id="IPR000222">
    <property type="entry name" value="PP2C_BS"/>
</dbReference>
<name>A0AAP0GDP1_9ASPA</name>
<evidence type="ECO:0000256" key="10">
    <source>
        <dbReference type="ARBA" id="ARBA00047761"/>
    </source>
</evidence>
<dbReference type="PROSITE" id="PS51746">
    <property type="entry name" value="PPM_2"/>
    <property type="match status" value="1"/>
</dbReference>
<dbReference type="GO" id="GO:0046872">
    <property type="term" value="F:metal ion binding"/>
    <property type="evidence" value="ECO:0007669"/>
    <property type="project" value="UniProtKB-KW"/>
</dbReference>
<comment type="caution">
    <text evidence="13">The sequence shown here is derived from an EMBL/GenBank/DDBJ whole genome shotgun (WGS) entry which is preliminary data.</text>
</comment>
<comment type="cofactor">
    <cofactor evidence="1">
        <name>Mn(2+)</name>
        <dbReference type="ChEBI" id="CHEBI:29035"/>
    </cofactor>
</comment>
<dbReference type="PROSITE" id="PS01032">
    <property type="entry name" value="PPM_1"/>
    <property type="match status" value="1"/>
</dbReference>
<evidence type="ECO:0000256" key="5">
    <source>
        <dbReference type="ARBA" id="ARBA00022723"/>
    </source>
</evidence>
<dbReference type="Proteomes" id="UP001418222">
    <property type="component" value="Unassembled WGS sequence"/>
</dbReference>
<accession>A0AAP0GDP1</accession>
<evidence type="ECO:0000313" key="13">
    <source>
        <dbReference type="EMBL" id="KAK8953767.1"/>
    </source>
</evidence>
<evidence type="ECO:0000256" key="1">
    <source>
        <dbReference type="ARBA" id="ARBA00001936"/>
    </source>
</evidence>
<comment type="similarity">
    <text evidence="3">Belongs to the PP2C family.</text>
</comment>
<evidence type="ECO:0000256" key="8">
    <source>
        <dbReference type="ARBA" id="ARBA00022912"/>
    </source>
</evidence>
<evidence type="ECO:0000256" key="6">
    <source>
        <dbReference type="ARBA" id="ARBA00022801"/>
    </source>
</evidence>
<dbReference type="InterPro" id="IPR001932">
    <property type="entry name" value="PPM-type_phosphatase-like_dom"/>
</dbReference>
<evidence type="ECO:0000259" key="12">
    <source>
        <dbReference type="PROSITE" id="PS51746"/>
    </source>
</evidence>
<keyword evidence="6" id="KW-0378">Hydrolase</keyword>
<keyword evidence="9" id="KW-0464">Manganese</keyword>
<keyword evidence="8" id="KW-0904">Protein phosphatase</keyword>
<comment type="catalytic activity">
    <reaction evidence="10">
        <text>O-phospho-L-seryl-[protein] + H2O = L-seryl-[protein] + phosphate</text>
        <dbReference type="Rhea" id="RHEA:20629"/>
        <dbReference type="Rhea" id="RHEA-COMP:9863"/>
        <dbReference type="Rhea" id="RHEA-COMP:11604"/>
        <dbReference type="ChEBI" id="CHEBI:15377"/>
        <dbReference type="ChEBI" id="CHEBI:29999"/>
        <dbReference type="ChEBI" id="CHEBI:43474"/>
        <dbReference type="ChEBI" id="CHEBI:83421"/>
        <dbReference type="EC" id="3.1.3.16"/>
    </reaction>
</comment>
<comment type="cofactor">
    <cofactor evidence="2">
        <name>Mg(2+)</name>
        <dbReference type="ChEBI" id="CHEBI:18420"/>
    </cofactor>
</comment>
<dbReference type="Gene3D" id="3.60.40.10">
    <property type="entry name" value="PPM-type phosphatase domain"/>
    <property type="match status" value="1"/>
</dbReference>
<feature type="domain" description="PPM-type phosphatase" evidence="12">
    <location>
        <begin position="49"/>
        <end position="138"/>
    </location>
</feature>
<dbReference type="EC" id="3.1.3.16" evidence="4"/>
<evidence type="ECO:0000256" key="2">
    <source>
        <dbReference type="ARBA" id="ARBA00001946"/>
    </source>
</evidence>
<comment type="catalytic activity">
    <reaction evidence="11">
        <text>O-phospho-L-threonyl-[protein] + H2O = L-threonyl-[protein] + phosphate</text>
        <dbReference type="Rhea" id="RHEA:47004"/>
        <dbReference type="Rhea" id="RHEA-COMP:11060"/>
        <dbReference type="Rhea" id="RHEA-COMP:11605"/>
        <dbReference type="ChEBI" id="CHEBI:15377"/>
        <dbReference type="ChEBI" id="CHEBI:30013"/>
        <dbReference type="ChEBI" id="CHEBI:43474"/>
        <dbReference type="ChEBI" id="CHEBI:61977"/>
        <dbReference type="EC" id="3.1.3.16"/>
    </reaction>
</comment>
<evidence type="ECO:0000256" key="9">
    <source>
        <dbReference type="ARBA" id="ARBA00023211"/>
    </source>
</evidence>
<keyword evidence="5" id="KW-0479">Metal-binding</keyword>
<protein>
    <recommendedName>
        <fullName evidence="4">protein-serine/threonine phosphatase</fullName>
        <ecNumber evidence="4">3.1.3.16</ecNumber>
    </recommendedName>
</protein>
<evidence type="ECO:0000256" key="4">
    <source>
        <dbReference type="ARBA" id="ARBA00013081"/>
    </source>
</evidence>
<dbReference type="AlphaFoldDB" id="A0AAP0GDP1"/>
<evidence type="ECO:0000256" key="3">
    <source>
        <dbReference type="ARBA" id="ARBA00006702"/>
    </source>
</evidence>
<evidence type="ECO:0000256" key="11">
    <source>
        <dbReference type="ARBA" id="ARBA00048336"/>
    </source>
</evidence>
<dbReference type="GO" id="GO:0004722">
    <property type="term" value="F:protein serine/threonine phosphatase activity"/>
    <property type="evidence" value="ECO:0007669"/>
    <property type="project" value="UniProtKB-EC"/>
</dbReference>
<keyword evidence="7" id="KW-0460">Magnesium</keyword>
<proteinExistence type="inferred from homology"/>
<dbReference type="SUPFAM" id="SSF81606">
    <property type="entry name" value="PP2C-like"/>
    <property type="match status" value="1"/>
</dbReference>
<organism evidence="13 14">
    <name type="scientific">Platanthera zijinensis</name>
    <dbReference type="NCBI Taxonomy" id="2320716"/>
    <lineage>
        <taxon>Eukaryota</taxon>
        <taxon>Viridiplantae</taxon>
        <taxon>Streptophyta</taxon>
        <taxon>Embryophyta</taxon>
        <taxon>Tracheophyta</taxon>
        <taxon>Spermatophyta</taxon>
        <taxon>Magnoliopsida</taxon>
        <taxon>Liliopsida</taxon>
        <taxon>Asparagales</taxon>
        <taxon>Orchidaceae</taxon>
        <taxon>Orchidoideae</taxon>
        <taxon>Orchideae</taxon>
        <taxon>Orchidinae</taxon>
        <taxon>Platanthera</taxon>
    </lineage>
</organism>
<keyword evidence="14" id="KW-1185">Reference proteome</keyword>
<dbReference type="EMBL" id="JBBWWQ010000002">
    <property type="protein sequence ID" value="KAK8953767.1"/>
    <property type="molecule type" value="Genomic_DNA"/>
</dbReference>
<dbReference type="InterPro" id="IPR036457">
    <property type="entry name" value="PPM-type-like_dom_sf"/>
</dbReference>
<sequence>MALLSPPSPQRPLLFGGGVSVCRRLTRWWCSAVAVDAASPPADAVSGIRWGSSTLQGARSEMEDEVVLRSDGISGFTFAAVFDGHAGISSVQFLRDELYKECVNSLQGGILLSSKNFNAVNDALTKAFENVDGRFLTW</sequence>
<evidence type="ECO:0000313" key="14">
    <source>
        <dbReference type="Proteomes" id="UP001418222"/>
    </source>
</evidence>
<evidence type="ECO:0000256" key="7">
    <source>
        <dbReference type="ARBA" id="ARBA00022842"/>
    </source>
</evidence>
<gene>
    <name evidence="13" type="ORF">KSP39_PZI001774</name>
</gene>
<reference evidence="13 14" key="1">
    <citation type="journal article" date="2022" name="Nat. Plants">
        <title>Genomes of leafy and leafless Platanthera orchids illuminate the evolution of mycoheterotrophy.</title>
        <authorList>
            <person name="Li M.H."/>
            <person name="Liu K.W."/>
            <person name="Li Z."/>
            <person name="Lu H.C."/>
            <person name="Ye Q.L."/>
            <person name="Zhang D."/>
            <person name="Wang J.Y."/>
            <person name="Li Y.F."/>
            <person name="Zhong Z.M."/>
            <person name="Liu X."/>
            <person name="Yu X."/>
            <person name="Liu D.K."/>
            <person name="Tu X.D."/>
            <person name="Liu B."/>
            <person name="Hao Y."/>
            <person name="Liao X.Y."/>
            <person name="Jiang Y.T."/>
            <person name="Sun W.H."/>
            <person name="Chen J."/>
            <person name="Chen Y.Q."/>
            <person name="Ai Y."/>
            <person name="Zhai J.W."/>
            <person name="Wu S.S."/>
            <person name="Zhou Z."/>
            <person name="Hsiao Y.Y."/>
            <person name="Wu W.L."/>
            <person name="Chen Y.Y."/>
            <person name="Lin Y.F."/>
            <person name="Hsu J.L."/>
            <person name="Li C.Y."/>
            <person name="Wang Z.W."/>
            <person name="Zhao X."/>
            <person name="Zhong W.Y."/>
            <person name="Ma X.K."/>
            <person name="Ma L."/>
            <person name="Huang J."/>
            <person name="Chen G.Z."/>
            <person name="Huang M.Z."/>
            <person name="Huang L."/>
            <person name="Peng D.H."/>
            <person name="Luo Y.B."/>
            <person name="Zou S.Q."/>
            <person name="Chen S.P."/>
            <person name="Lan S."/>
            <person name="Tsai W.C."/>
            <person name="Van de Peer Y."/>
            <person name="Liu Z.J."/>
        </authorList>
    </citation>
    <scope>NUCLEOTIDE SEQUENCE [LARGE SCALE GENOMIC DNA]</scope>
    <source>
        <strain evidence="13">Lor287</strain>
    </source>
</reference>